<feature type="domain" description="Thioredoxin" evidence="1">
    <location>
        <begin position="1"/>
        <end position="163"/>
    </location>
</feature>
<accession>A0A4D6HBY5</accession>
<dbReference type="GO" id="GO:0016209">
    <property type="term" value="F:antioxidant activity"/>
    <property type="evidence" value="ECO:0007669"/>
    <property type="project" value="InterPro"/>
</dbReference>
<dbReference type="GO" id="GO:0016491">
    <property type="term" value="F:oxidoreductase activity"/>
    <property type="evidence" value="ECO:0007669"/>
    <property type="project" value="InterPro"/>
</dbReference>
<name>A0A4D6HBY5_9EURY</name>
<evidence type="ECO:0000313" key="3">
    <source>
        <dbReference type="Proteomes" id="UP000296706"/>
    </source>
</evidence>
<dbReference type="Pfam" id="PF00578">
    <property type="entry name" value="AhpC-TSA"/>
    <property type="match status" value="1"/>
</dbReference>
<dbReference type="GeneID" id="39847326"/>
<dbReference type="KEGG" id="hsn:DV733_05635"/>
<gene>
    <name evidence="2" type="ORF">DV733_05635</name>
</gene>
<keyword evidence="3" id="KW-1185">Reference proteome</keyword>
<protein>
    <submittedName>
        <fullName evidence="2">Peroxiredoxin</fullName>
    </submittedName>
</protein>
<proteinExistence type="predicted"/>
<dbReference type="AlphaFoldDB" id="A0A4D6HBY5"/>
<reference evidence="2 3" key="1">
    <citation type="journal article" date="2019" name="Nat. Commun.">
        <title>A new type of DNA phosphorothioation-based antiviral system in archaea.</title>
        <authorList>
            <person name="Xiong L."/>
            <person name="Liu S."/>
            <person name="Chen S."/>
            <person name="Xiao Y."/>
            <person name="Zhu B."/>
            <person name="Gao Y."/>
            <person name="Zhang Y."/>
            <person name="Chen B."/>
            <person name="Luo J."/>
            <person name="Deng Z."/>
            <person name="Chen X."/>
            <person name="Wang L."/>
            <person name="Chen S."/>
        </authorList>
    </citation>
    <scope>NUCLEOTIDE SEQUENCE [LARGE SCALE GENOMIC DNA]</scope>
    <source>
        <strain evidence="2 3">CBA1105</strain>
    </source>
</reference>
<dbReference type="RefSeq" id="WP_049994200.1">
    <property type="nucleotide sequence ID" value="NZ_CP031310.1"/>
</dbReference>
<dbReference type="SUPFAM" id="SSF52833">
    <property type="entry name" value="Thioredoxin-like"/>
    <property type="match status" value="1"/>
</dbReference>
<evidence type="ECO:0000259" key="1">
    <source>
        <dbReference type="PROSITE" id="PS51352"/>
    </source>
</evidence>
<dbReference type="InterPro" id="IPR000866">
    <property type="entry name" value="AhpC/TSA"/>
</dbReference>
<dbReference type="Gene3D" id="3.40.30.10">
    <property type="entry name" value="Glutaredoxin"/>
    <property type="match status" value="1"/>
</dbReference>
<sequence>MSPPLPDVSLPNVGSGPDPFTFGEFVAAENLDFLLVLLQRDYYCTNCRKQVRQVRDRYEEFRSRNAAVVSIVPDSPEEVATWQAQYDLPFPLLADPEATVGDAYDQPVRFGILGKWSDFLGRMPEAVLLDVRDDPEIVWTHSGRSTFDRPSIDDFLDRIDEAQ</sequence>
<organism evidence="2 3">
    <name type="scientific">Halapricum salinum</name>
    <dbReference type="NCBI Taxonomy" id="1457250"/>
    <lineage>
        <taxon>Archaea</taxon>
        <taxon>Methanobacteriati</taxon>
        <taxon>Methanobacteriota</taxon>
        <taxon>Stenosarchaea group</taxon>
        <taxon>Halobacteria</taxon>
        <taxon>Halobacteriales</taxon>
        <taxon>Haloarculaceae</taxon>
        <taxon>Halapricum</taxon>
    </lineage>
</organism>
<evidence type="ECO:0000313" key="2">
    <source>
        <dbReference type="EMBL" id="QCC50756.1"/>
    </source>
</evidence>
<dbReference type="Proteomes" id="UP000296706">
    <property type="component" value="Chromosome"/>
</dbReference>
<dbReference type="EMBL" id="CP031310">
    <property type="protein sequence ID" value="QCC50756.1"/>
    <property type="molecule type" value="Genomic_DNA"/>
</dbReference>
<dbReference type="InterPro" id="IPR036249">
    <property type="entry name" value="Thioredoxin-like_sf"/>
</dbReference>
<dbReference type="InterPro" id="IPR013766">
    <property type="entry name" value="Thioredoxin_domain"/>
</dbReference>
<dbReference type="OrthoDB" id="146452at2157"/>
<dbReference type="STRING" id="1457250.GCA_000755225_03441"/>
<dbReference type="PROSITE" id="PS51352">
    <property type="entry name" value="THIOREDOXIN_2"/>
    <property type="match status" value="1"/>
</dbReference>